<sequence>MSTTSTKTPSKSPRKRAHFSTDDEPFHSLIQPSRTSLAISPRASPFLPDLEEEDDRRVGRRVSGNRRESDPSSKDGQKPRTSARAEPNSGQKPATDLPHVPYNAPTDVPSAGQPVYVHHTGTQPLHNAGTVYLGQPCTAPSGYCCPSHPLGQPVYSYPVPFQPNLSMANYENAAPPNLGINFQPPVPDTTNGPYIHHYHPRHDGVPLQPCPPPMGVAMPIPGPTVIAAPMTAPFGPVLVQPHMAPSVMMAAPTQVAGSGPHIVGQPVMVNGAPQVVAGNFPCPVPQHAPAQAHLDPVLGVGRTATELTAEQRQFAEANGLFQPQDFKPGDDDPTRYYMVREVDGTWTQRDRMTIDSLGCRWYLAPEGYFYAVRLSD</sequence>
<dbReference type="EMBL" id="JAZHXJ010000012">
    <property type="protein sequence ID" value="KAL1882784.1"/>
    <property type="molecule type" value="Genomic_DNA"/>
</dbReference>
<accession>A0ABR3Y4Y5</accession>
<proteinExistence type="predicted"/>
<gene>
    <name evidence="2" type="ORF">VTK73DRAFT_909</name>
</gene>
<comment type="caution">
    <text evidence="2">The sequence shown here is derived from an EMBL/GenBank/DDBJ whole genome shotgun (WGS) entry which is preliminary data.</text>
</comment>
<dbReference type="Proteomes" id="UP001586593">
    <property type="component" value="Unassembled WGS sequence"/>
</dbReference>
<reference evidence="2 3" key="1">
    <citation type="journal article" date="2024" name="Commun. Biol.">
        <title>Comparative genomic analysis of thermophilic fungi reveals convergent evolutionary adaptations and gene losses.</title>
        <authorList>
            <person name="Steindorff A.S."/>
            <person name="Aguilar-Pontes M.V."/>
            <person name="Robinson A.J."/>
            <person name="Andreopoulos B."/>
            <person name="LaButti K."/>
            <person name="Kuo A."/>
            <person name="Mondo S."/>
            <person name="Riley R."/>
            <person name="Otillar R."/>
            <person name="Haridas S."/>
            <person name="Lipzen A."/>
            <person name="Grimwood J."/>
            <person name="Schmutz J."/>
            <person name="Clum A."/>
            <person name="Reid I.D."/>
            <person name="Moisan M.C."/>
            <person name="Butler G."/>
            <person name="Nguyen T.T.M."/>
            <person name="Dewar K."/>
            <person name="Conant G."/>
            <person name="Drula E."/>
            <person name="Henrissat B."/>
            <person name="Hansel C."/>
            <person name="Singer S."/>
            <person name="Hutchinson M.I."/>
            <person name="de Vries R.P."/>
            <person name="Natvig D.O."/>
            <person name="Powell A.J."/>
            <person name="Tsang A."/>
            <person name="Grigoriev I.V."/>
        </authorList>
    </citation>
    <scope>NUCLEOTIDE SEQUENCE [LARGE SCALE GENOMIC DNA]</scope>
    <source>
        <strain evidence="2 3">ATCC 24622</strain>
    </source>
</reference>
<protein>
    <submittedName>
        <fullName evidence="2">Uncharacterized protein</fullName>
    </submittedName>
</protein>
<evidence type="ECO:0000313" key="2">
    <source>
        <dbReference type="EMBL" id="KAL1882784.1"/>
    </source>
</evidence>
<evidence type="ECO:0000256" key="1">
    <source>
        <dbReference type="SAM" id="MobiDB-lite"/>
    </source>
</evidence>
<feature type="region of interest" description="Disordered" evidence="1">
    <location>
        <begin position="1"/>
        <end position="120"/>
    </location>
</feature>
<evidence type="ECO:0000313" key="3">
    <source>
        <dbReference type="Proteomes" id="UP001586593"/>
    </source>
</evidence>
<name>A0ABR3Y4Y5_9PEZI</name>
<feature type="compositionally biased region" description="Basic and acidic residues" evidence="1">
    <location>
        <begin position="65"/>
        <end position="78"/>
    </location>
</feature>
<feature type="compositionally biased region" description="Low complexity" evidence="1">
    <location>
        <begin position="1"/>
        <end position="11"/>
    </location>
</feature>
<keyword evidence="3" id="KW-1185">Reference proteome</keyword>
<organism evidence="2 3">
    <name type="scientific">Phialemonium thermophilum</name>
    <dbReference type="NCBI Taxonomy" id="223376"/>
    <lineage>
        <taxon>Eukaryota</taxon>
        <taxon>Fungi</taxon>
        <taxon>Dikarya</taxon>
        <taxon>Ascomycota</taxon>
        <taxon>Pezizomycotina</taxon>
        <taxon>Sordariomycetes</taxon>
        <taxon>Sordariomycetidae</taxon>
        <taxon>Cephalothecales</taxon>
        <taxon>Cephalothecaceae</taxon>
        <taxon>Phialemonium</taxon>
    </lineage>
</organism>